<keyword evidence="2" id="KW-0732">Signal</keyword>
<dbReference type="AlphaFoldDB" id="A0A4P9WMI8"/>
<dbReference type="Proteomes" id="UP000269721">
    <property type="component" value="Unassembled WGS sequence"/>
</dbReference>
<name>A0A4P9WMI8_9FUNG</name>
<keyword evidence="1" id="KW-1133">Transmembrane helix</keyword>
<sequence>MLLLIFPLIFLIGLAVVASAWAFKSLRKMSPRPAIVLASEISLDALVLFAKVAHIPLSKEFTSTFECATDGASSRRGSLTSEKPSNYWLTPRPPPFLLPSGQIVPPELTRNYLLQQFVRQSVGNVLTRPHRLLPPLPPSGTISAPGIPTVILLVSCFGRTKEAVARRLGALLLPYRDDCWLPDDLEFGSDAYSHHLSQFAYVHLPSDVRTLIRRLRACIASSATSSDSVEAALVVIALISSLLMAFLTGVHIMLYERQTFVFYKLSKSSAIKLALQSRLWGLIFPAHLDRAWSMRAVKRRCLPEPDRKLRAPYETHAEWRMIEQQTSTKALEASGT</sequence>
<feature type="signal peptide" evidence="2">
    <location>
        <begin position="1"/>
        <end position="22"/>
    </location>
</feature>
<keyword evidence="1" id="KW-0472">Membrane</keyword>
<evidence type="ECO:0000313" key="4">
    <source>
        <dbReference type="Proteomes" id="UP000269721"/>
    </source>
</evidence>
<gene>
    <name evidence="3" type="ORF">BDK51DRAFT_28710</name>
</gene>
<keyword evidence="1" id="KW-0812">Transmembrane</keyword>
<evidence type="ECO:0000256" key="2">
    <source>
        <dbReference type="SAM" id="SignalP"/>
    </source>
</evidence>
<feature type="chain" id="PRO_5020316035" evidence="2">
    <location>
        <begin position="23"/>
        <end position="336"/>
    </location>
</feature>
<organism evidence="3 4">
    <name type="scientific">Blyttiomyces helicus</name>
    <dbReference type="NCBI Taxonomy" id="388810"/>
    <lineage>
        <taxon>Eukaryota</taxon>
        <taxon>Fungi</taxon>
        <taxon>Fungi incertae sedis</taxon>
        <taxon>Chytridiomycota</taxon>
        <taxon>Chytridiomycota incertae sedis</taxon>
        <taxon>Chytridiomycetes</taxon>
        <taxon>Chytridiomycetes incertae sedis</taxon>
        <taxon>Blyttiomyces</taxon>
    </lineage>
</organism>
<proteinExistence type="predicted"/>
<reference evidence="4" key="1">
    <citation type="journal article" date="2018" name="Nat. Microbiol.">
        <title>Leveraging single-cell genomics to expand the fungal tree of life.</title>
        <authorList>
            <person name="Ahrendt S.R."/>
            <person name="Quandt C.A."/>
            <person name="Ciobanu D."/>
            <person name="Clum A."/>
            <person name="Salamov A."/>
            <person name="Andreopoulos B."/>
            <person name="Cheng J.F."/>
            <person name="Woyke T."/>
            <person name="Pelin A."/>
            <person name="Henrissat B."/>
            <person name="Reynolds N.K."/>
            <person name="Benny G.L."/>
            <person name="Smith M.E."/>
            <person name="James T.Y."/>
            <person name="Grigoriev I.V."/>
        </authorList>
    </citation>
    <scope>NUCLEOTIDE SEQUENCE [LARGE SCALE GENOMIC DNA]</scope>
</reference>
<dbReference type="EMBL" id="KZ994832">
    <property type="protein sequence ID" value="RKO91946.1"/>
    <property type="molecule type" value="Genomic_DNA"/>
</dbReference>
<feature type="transmembrane region" description="Helical" evidence="1">
    <location>
        <begin position="231"/>
        <end position="255"/>
    </location>
</feature>
<keyword evidence="4" id="KW-1185">Reference proteome</keyword>
<evidence type="ECO:0000256" key="1">
    <source>
        <dbReference type="SAM" id="Phobius"/>
    </source>
</evidence>
<protein>
    <submittedName>
        <fullName evidence="3">Uncharacterized protein</fullName>
    </submittedName>
</protein>
<evidence type="ECO:0000313" key="3">
    <source>
        <dbReference type="EMBL" id="RKO91946.1"/>
    </source>
</evidence>
<accession>A0A4P9WMI8</accession>